<accession>A0ABN8PZ27</accession>
<keyword evidence="1" id="KW-0479">Metal-binding</keyword>
<keyword evidence="2 5" id="KW-0863">Zinc-finger</keyword>
<proteinExistence type="predicted"/>
<comment type="caution">
    <text evidence="7">The sequence shown here is derived from an EMBL/GenBank/DDBJ whole genome shotgun (WGS) entry which is preliminary data.</text>
</comment>
<evidence type="ECO:0000256" key="1">
    <source>
        <dbReference type="ARBA" id="ARBA00022723"/>
    </source>
</evidence>
<evidence type="ECO:0000256" key="4">
    <source>
        <dbReference type="ARBA" id="ARBA00023125"/>
    </source>
</evidence>
<keyword evidence="8" id="KW-1185">Reference proteome</keyword>
<evidence type="ECO:0000259" key="6">
    <source>
        <dbReference type="PROSITE" id="PS50950"/>
    </source>
</evidence>
<dbReference type="EMBL" id="CALNXK010000096">
    <property type="protein sequence ID" value="CAH3153297.1"/>
    <property type="molecule type" value="Genomic_DNA"/>
</dbReference>
<dbReference type="PROSITE" id="PS50950">
    <property type="entry name" value="ZF_THAP"/>
    <property type="match status" value="1"/>
</dbReference>
<reference evidence="7 8" key="1">
    <citation type="submission" date="2022-05" db="EMBL/GenBank/DDBJ databases">
        <authorList>
            <consortium name="Genoscope - CEA"/>
            <person name="William W."/>
        </authorList>
    </citation>
    <scope>NUCLEOTIDE SEQUENCE [LARGE SCALE GENOMIC DNA]</scope>
</reference>
<sequence>MGYICAVKNCGHNTARDKGRYRFFRFPAIIVSQGKEICELSERRRRQWFANIYRKEFDDKKAENSRVCSSHFISGERAELLATTNPDWAPTVKLGHDKIKQNVSQLAVSEMLVPKRGMKTNRTTMRWLLPLRLEKVVRWRLFKKKNMLKLKYL</sequence>
<dbReference type="Pfam" id="PF05485">
    <property type="entry name" value="THAP"/>
    <property type="match status" value="1"/>
</dbReference>
<keyword evidence="3" id="KW-0862">Zinc</keyword>
<evidence type="ECO:0000313" key="8">
    <source>
        <dbReference type="Proteomes" id="UP001159405"/>
    </source>
</evidence>
<dbReference type="SMART" id="SM00980">
    <property type="entry name" value="THAP"/>
    <property type="match status" value="1"/>
</dbReference>
<dbReference type="Proteomes" id="UP001159405">
    <property type="component" value="Unassembled WGS sequence"/>
</dbReference>
<dbReference type="InterPro" id="IPR006612">
    <property type="entry name" value="THAP_Znf"/>
</dbReference>
<evidence type="ECO:0000256" key="5">
    <source>
        <dbReference type="PROSITE-ProRule" id="PRU00309"/>
    </source>
</evidence>
<keyword evidence="4 5" id="KW-0238">DNA-binding</keyword>
<evidence type="ECO:0000256" key="2">
    <source>
        <dbReference type="ARBA" id="ARBA00022771"/>
    </source>
</evidence>
<gene>
    <name evidence="7" type="ORF">PLOB_00049510</name>
</gene>
<feature type="domain" description="THAP-type" evidence="6">
    <location>
        <begin position="1"/>
        <end position="93"/>
    </location>
</feature>
<evidence type="ECO:0000313" key="7">
    <source>
        <dbReference type="EMBL" id="CAH3153297.1"/>
    </source>
</evidence>
<dbReference type="SUPFAM" id="SSF57716">
    <property type="entry name" value="Glucocorticoid receptor-like (DNA-binding domain)"/>
    <property type="match status" value="1"/>
</dbReference>
<organism evidence="7 8">
    <name type="scientific">Porites lobata</name>
    <dbReference type="NCBI Taxonomy" id="104759"/>
    <lineage>
        <taxon>Eukaryota</taxon>
        <taxon>Metazoa</taxon>
        <taxon>Cnidaria</taxon>
        <taxon>Anthozoa</taxon>
        <taxon>Hexacorallia</taxon>
        <taxon>Scleractinia</taxon>
        <taxon>Fungiina</taxon>
        <taxon>Poritidae</taxon>
        <taxon>Porites</taxon>
    </lineage>
</organism>
<name>A0ABN8PZ27_9CNID</name>
<protein>
    <recommendedName>
        <fullName evidence="6">THAP-type domain-containing protein</fullName>
    </recommendedName>
</protein>
<evidence type="ECO:0000256" key="3">
    <source>
        <dbReference type="ARBA" id="ARBA00022833"/>
    </source>
</evidence>